<dbReference type="AlphaFoldDB" id="A0A3P3Z186"/>
<evidence type="ECO:0000313" key="3">
    <source>
        <dbReference type="Proteomes" id="UP000319462"/>
    </source>
</evidence>
<dbReference type="EMBL" id="LS997612">
    <property type="protein sequence ID" value="SYZ63910.1"/>
    <property type="molecule type" value="Genomic_DNA"/>
</dbReference>
<reference evidence="2 3" key="1">
    <citation type="submission" date="2018-09" db="EMBL/GenBank/DDBJ databases">
        <authorList>
            <person name="Peiro R."/>
            <person name="Begona"/>
            <person name="Cbmso G."/>
            <person name="Lopez M."/>
            <person name="Gonzalez S."/>
        </authorList>
    </citation>
    <scope>NUCLEOTIDE SEQUENCE [LARGE SCALE GENOMIC DNA]</scope>
</reference>
<protein>
    <submittedName>
        <fullName evidence="2">Hypothetical_protein</fullName>
    </submittedName>
</protein>
<sequence>MKAAVALRLPTAHPLVAFLLVLVAFHVAEEPWPLTVQAARRPTEKRAHGPSTYPRDYYLGEYGARCVGNVTGAVTPDDAAERLACFSGRGVRVALLDTGCAPASLSAAVTPLPAQASCLAWRAKMLAAPMGRAV</sequence>
<feature type="signal peptide" evidence="1">
    <location>
        <begin position="1"/>
        <end position="28"/>
    </location>
</feature>
<feature type="chain" id="PRO_5018283693" evidence="1">
    <location>
        <begin position="29"/>
        <end position="134"/>
    </location>
</feature>
<organism evidence="2 3">
    <name type="scientific">Leishmania braziliensis MHOM/BR/75/M2904</name>
    <dbReference type="NCBI Taxonomy" id="420245"/>
    <lineage>
        <taxon>Eukaryota</taxon>
        <taxon>Discoba</taxon>
        <taxon>Euglenozoa</taxon>
        <taxon>Kinetoplastea</taxon>
        <taxon>Metakinetoplastina</taxon>
        <taxon>Trypanosomatida</taxon>
        <taxon>Trypanosomatidae</taxon>
        <taxon>Leishmaniinae</taxon>
        <taxon>Leishmania</taxon>
        <taxon>Leishmania braziliensis species complex</taxon>
    </lineage>
</organism>
<gene>
    <name evidence="2" type="ORF">LBRM2904_13.1200</name>
</gene>
<accession>A0A3P3Z186</accession>
<evidence type="ECO:0000313" key="2">
    <source>
        <dbReference type="EMBL" id="SYZ63910.1"/>
    </source>
</evidence>
<name>A0A3P3Z186_LEIBR</name>
<dbReference type="Proteomes" id="UP000319462">
    <property type="component" value="Chromosome 13"/>
</dbReference>
<evidence type="ECO:0000256" key="1">
    <source>
        <dbReference type="SAM" id="SignalP"/>
    </source>
</evidence>
<keyword evidence="1" id="KW-0732">Signal</keyword>
<proteinExistence type="predicted"/>